<protein>
    <submittedName>
        <fullName evidence="1">Uncharacterized protein</fullName>
    </submittedName>
</protein>
<dbReference type="STRING" id="1770053.SAMN05216551_109150"/>
<dbReference type="Proteomes" id="UP000243719">
    <property type="component" value="Unassembled WGS sequence"/>
</dbReference>
<dbReference type="AlphaFoldDB" id="A0A1H2PS85"/>
<sequence>MLRSRALASTAARLHRSVMAIECERTKGIPYAYYVRGIVFDDSPDVFRRAGVSRPTFY</sequence>
<reference evidence="2" key="1">
    <citation type="submission" date="2016-09" db="EMBL/GenBank/DDBJ databases">
        <authorList>
            <person name="Varghese N."/>
            <person name="Submissions S."/>
        </authorList>
    </citation>
    <scope>NUCLEOTIDE SEQUENCE [LARGE SCALE GENOMIC DNA]</scope>
    <source>
        <strain evidence="2">JS23</strain>
    </source>
</reference>
<name>A0A1H2PS85_9BURK</name>
<organism evidence="1 2">
    <name type="scientific">Chitinasiproducens palmae</name>
    <dbReference type="NCBI Taxonomy" id="1770053"/>
    <lineage>
        <taxon>Bacteria</taxon>
        <taxon>Pseudomonadati</taxon>
        <taxon>Pseudomonadota</taxon>
        <taxon>Betaproteobacteria</taxon>
        <taxon>Burkholderiales</taxon>
        <taxon>Burkholderiaceae</taxon>
        <taxon>Chitinasiproducens</taxon>
    </lineage>
</organism>
<gene>
    <name evidence="1" type="ORF">SAMN05216551_109150</name>
</gene>
<keyword evidence="2" id="KW-1185">Reference proteome</keyword>
<evidence type="ECO:0000313" key="1">
    <source>
        <dbReference type="EMBL" id="SDV49804.1"/>
    </source>
</evidence>
<accession>A0A1H2PS85</accession>
<evidence type="ECO:0000313" key="2">
    <source>
        <dbReference type="Proteomes" id="UP000243719"/>
    </source>
</evidence>
<dbReference type="EMBL" id="FNLO01000009">
    <property type="protein sequence ID" value="SDV49804.1"/>
    <property type="molecule type" value="Genomic_DNA"/>
</dbReference>
<proteinExistence type="predicted"/>